<feature type="region of interest" description="Disordered" evidence="1">
    <location>
        <begin position="92"/>
        <end position="111"/>
    </location>
</feature>
<reference evidence="3" key="1">
    <citation type="submission" date="2022-11" db="UniProtKB">
        <authorList>
            <consortium name="WormBaseParasite"/>
        </authorList>
    </citation>
    <scope>IDENTIFICATION</scope>
</reference>
<evidence type="ECO:0000313" key="2">
    <source>
        <dbReference type="Proteomes" id="UP000887565"/>
    </source>
</evidence>
<accession>A0A915JQP7</accession>
<sequence length="111" mass="12703">MNDPNNKWANGYAIEAIDENREKEQNRTTKKKERRKIKRVNSLVPFILAFSDGTECNRKNVDSERNAVNGTSFGWSLSSVVFRKMALYFPTEDGSSGRTLQAVDDPFRGKR</sequence>
<organism evidence="2 3">
    <name type="scientific">Romanomermis culicivorax</name>
    <name type="common">Nematode worm</name>
    <dbReference type="NCBI Taxonomy" id="13658"/>
    <lineage>
        <taxon>Eukaryota</taxon>
        <taxon>Metazoa</taxon>
        <taxon>Ecdysozoa</taxon>
        <taxon>Nematoda</taxon>
        <taxon>Enoplea</taxon>
        <taxon>Dorylaimia</taxon>
        <taxon>Mermithida</taxon>
        <taxon>Mermithoidea</taxon>
        <taxon>Mermithidae</taxon>
        <taxon>Romanomermis</taxon>
    </lineage>
</organism>
<evidence type="ECO:0000313" key="3">
    <source>
        <dbReference type="WBParaSite" id="nRc.2.0.1.t28432-RA"/>
    </source>
</evidence>
<dbReference type="AlphaFoldDB" id="A0A915JQP7"/>
<keyword evidence="2" id="KW-1185">Reference proteome</keyword>
<evidence type="ECO:0000256" key="1">
    <source>
        <dbReference type="SAM" id="MobiDB-lite"/>
    </source>
</evidence>
<protein>
    <submittedName>
        <fullName evidence="3">Uncharacterized protein</fullName>
    </submittedName>
</protein>
<dbReference type="Proteomes" id="UP000887565">
    <property type="component" value="Unplaced"/>
</dbReference>
<proteinExistence type="predicted"/>
<dbReference type="WBParaSite" id="nRc.2.0.1.t28432-RA">
    <property type="protein sequence ID" value="nRc.2.0.1.t28432-RA"/>
    <property type="gene ID" value="nRc.2.0.1.g28432"/>
</dbReference>
<feature type="region of interest" description="Disordered" evidence="1">
    <location>
        <begin position="1"/>
        <end position="35"/>
    </location>
</feature>
<feature type="compositionally biased region" description="Basic and acidic residues" evidence="1">
    <location>
        <begin position="18"/>
        <end position="27"/>
    </location>
</feature>
<name>A0A915JQP7_ROMCU</name>